<protein>
    <recommendedName>
        <fullName evidence="6">DNA/RNA-binding domain-containing protein</fullName>
    </recommendedName>
</protein>
<proteinExistence type="predicted"/>
<keyword evidence="1" id="KW-0677">Repeat</keyword>
<dbReference type="OrthoDB" id="69928at2759"/>
<dbReference type="InterPro" id="IPR018834">
    <property type="entry name" value="DNA/RNA-bd_Est1-type"/>
</dbReference>
<name>A0A8J5YXD1_9ROSI</name>
<dbReference type="Pfam" id="PF10373">
    <property type="entry name" value="EST1_DNA_bind"/>
    <property type="match status" value="1"/>
</dbReference>
<dbReference type="SUPFAM" id="SSF48452">
    <property type="entry name" value="TPR-like"/>
    <property type="match status" value="1"/>
</dbReference>
<feature type="domain" description="Telomerase activating protein Est1-like N-terminal" evidence="3">
    <location>
        <begin position="107"/>
        <end position="230"/>
    </location>
</feature>
<comment type="caution">
    <text evidence="4">The sequence shown here is derived from an EMBL/GenBank/DDBJ whole genome shotgun (WGS) entry which is preliminary data.</text>
</comment>
<dbReference type="GO" id="GO:0005697">
    <property type="term" value="C:telomerase holoenzyme complex"/>
    <property type="evidence" value="ECO:0007669"/>
    <property type="project" value="TreeGrafter"/>
</dbReference>
<dbReference type="Proteomes" id="UP000701853">
    <property type="component" value="Chromosome 5"/>
</dbReference>
<organism evidence="4 5">
    <name type="scientific">Gossypium anomalum</name>
    <dbReference type="NCBI Taxonomy" id="47600"/>
    <lineage>
        <taxon>Eukaryota</taxon>
        <taxon>Viridiplantae</taxon>
        <taxon>Streptophyta</taxon>
        <taxon>Embryophyta</taxon>
        <taxon>Tracheophyta</taxon>
        <taxon>Spermatophyta</taxon>
        <taxon>Magnoliopsida</taxon>
        <taxon>eudicotyledons</taxon>
        <taxon>Gunneridae</taxon>
        <taxon>Pentapetalae</taxon>
        <taxon>rosids</taxon>
        <taxon>malvids</taxon>
        <taxon>Malvales</taxon>
        <taxon>Malvaceae</taxon>
        <taxon>Malvoideae</taxon>
        <taxon>Gossypium</taxon>
    </lineage>
</organism>
<dbReference type="PANTHER" id="PTHR15696">
    <property type="entry name" value="SMG-7 SUPPRESSOR WITH MORPHOLOGICAL EFFECT ON GENITALIA PROTEIN 7"/>
    <property type="match status" value="1"/>
</dbReference>
<reference evidence="4 5" key="1">
    <citation type="journal article" date="2021" name="bioRxiv">
        <title>The Gossypium anomalum genome as a resource for cotton improvement and evolutionary analysis of hybrid incompatibility.</title>
        <authorList>
            <person name="Grover C.E."/>
            <person name="Yuan D."/>
            <person name="Arick M.A."/>
            <person name="Miller E.R."/>
            <person name="Hu G."/>
            <person name="Peterson D.G."/>
            <person name="Wendel J.F."/>
            <person name="Udall J.A."/>
        </authorList>
    </citation>
    <scope>NUCLEOTIDE SEQUENCE [LARGE SCALE GENOMIC DNA]</scope>
    <source>
        <strain evidence="4">JFW-Udall</strain>
        <tissue evidence="4">Leaf</tissue>
    </source>
</reference>
<evidence type="ECO:0000313" key="5">
    <source>
        <dbReference type="Proteomes" id="UP000701853"/>
    </source>
</evidence>
<dbReference type="InterPro" id="IPR045153">
    <property type="entry name" value="Est1/Ebs1-like"/>
</dbReference>
<sequence>MYVFVCLLVYEYEPELTPASLIILGYLGLFHFDKYFRWMMIVQIDKMSAPSREPAQRLYEKNVELENNRRRSAQARVPSDPSAWQQMRENYEAIILEDHAFSEQHNIEYALWQLHYKRIEELRAHHSAALASSGSNTSQGVQVPPRPDRLTKIRLQFKTFLSEATGFYHDLILKIRAKYGLPFGYFSDDSESQIIMGKDGKKSADIKKGLVSCHRCLIYLGDLARYKGLYGDGDSKSREYAAASSYYLQAASIWPSSGNPHHQLAILASYSGDELVAIYRYFRSLAVDNPFSTARDNLIVAFEKNRHNYSQLHGDVKTPFKEPAVRLSGKGRGKLEAKLASKDANMEPNPAKEKVSGVQDIFKSFCIRFVRLNGILFTRTSLETFADVLTRVSRDLCELLSSGLEEELNFGTGAAENALLLVRLVAILIFTVHNLKRESEGQTYAEIVQRAALLQNAFTAVFELIGHVVERCSQLQDVSSSYTLPSILVFLEWLACCPDIEAAGSDVDEKQSITRSLFWKHCVSLLNKILSIRPRCMDDDEEEACFFNMSRYEGETENCLALWEDFELRGFLPLAPAHSILDFSRKCSFVSDGNKERKARVKRILAAGKALANVIRVDQKTVCFDSKAKKFLIGVEPFADVTVSSATPVVTNSEVHEIPSENITNIGNVQPIPKPRTVGEEDDDDDEVIVFQPAMSEKRTEVMDHNHPPSDILKLDQSSSAGDLKFYGSTMPASYDSLHQHDTFDASHPLPVSVGSFLPQHLQPVQMHGSRWSVEEATSLANSLKSSKMLENGHLTKSQMEDNLGFSHPAAHSVAIQQPIDVHASGMYCSRTKISETVMPSRINAIVSSEVTGDDLAARTTSASLVGMQKNPISRPVRHLGPPPGFSPVPLKALNESVSAVELRNPLMDDYSWLDGHQLASSLEGSTRESSLYYSSHADPQHVNNRSNGFTGTVSFPFPGKQAPAVQFHMEKDKGWQDYNTLEHHHEQKLHQQQHVNGNQQFSSLPAQFVFVLKVLENGYCECIASICLPSSSPTLRHCQCRVFDGAWEALASSRHLLLNKFSQICRGRLRKSINLMRCGICKGVNAVTSHFGMEIEGPNKDGSVDFWGYLS</sequence>
<accession>A0A8J5YXD1</accession>
<evidence type="ECO:0008006" key="6">
    <source>
        <dbReference type="Google" id="ProtNLM"/>
    </source>
</evidence>
<evidence type="ECO:0000313" key="4">
    <source>
        <dbReference type="EMBL" id="KAG8495209.1"/>
    </source>
</evidence>
<dbReference type="InterPro" id="IPR011990">
    <property type="entry name" value="TPR-like_helical_dom_sf"/>
</dbReference>
<dbReference type="EMBL" id="JAHUZN010000005">
    <property type="protein sequence ID" value="KAG8495209.1"/>
    <property type="molecule type" value="Genomic_DNA"/>
</dbReference>
<evidence type="ECO:0000259" key="2">
    <source>
        <dbReference type="Pfam" id="PF10373"/>
    </source>
</evidence>
<feature type="domain" description="DNA/RNA-binding" evidence="2">
    <location>
        <begin position="243"/>
        <end position="577"/>
    </location>
</feature>
<dbReference type="PANTHER" id="PTHR15696:SF35">
    <property type="entry name" value="NONSENSE-MEDIATED MRNA DECAY FACTOR SMG7"/>
    <property type="match status" value="1"/>
</dbReference>
<evidence type="ECO:0000259" key="3">
    <source>
        <dbReference type="Pfam" id="PF10374"/>
    </source>
</evidence>
<dbReference type="Gene3D" id="1.25.40.10">
    <property type="entry name" value="Tetratricopeptide repeat domain"/>
    <property type="match status" value="1"/>
</dbReference>
<dbReference type="Pfam" id="PF10374">
    <property type="entry name" value="EST1"/>
    <property type="match status" value="1"/>
</dbReference>
<dbReference type="AlphaFoldDB" id="A0A8J5YXD1"/>
<dbReference type="InterPro" id="IPR019458">
    <property type="entry name" value="Est1-like_N"/>
</dbReference>
<dbReference type="GO" id="GO:0070034">
    <property type="term" value="F:telomerase RNA binding"/>
    <property type="evidence" value="ECO:0007669"/>
    <property type="project" value="TreeGrafter"/>
</dbReference>
<dbReference type="FunFam" id="1.25.40.10:FF:000225">
    <property type="entry name" value="Protein SMG7"/>
    <property type="match status" value="1"/>
</dbReference>
<dbReference type="GO" id="GO:0000184">
    <property type="term" value="P:nuclear-transcribed mRNA catabolic process, nonsense-mediated decay"/>
    <property type="evidence" value="ECO:0007669"/>
    <property type="project" value="TreeGrafter"/>
</dbReference>
<dbReference type="GO" id="GO:0042162">
    <property type="term" value="F:telomeric DNA binding"/>
    <property type="evidence" value="ECO:0007669"/>
    <property type="project" value="TreeGrafter"/>
</dbReference>
<keyword evidence="5" id="KW-1185">Reference proteome</keyword>
<evidence type="ECO:0000256" key="1">
    <source>
        <dbReference type="ARBA" id="ARBA00022737"/>
    </source>
</evidence>
<gene>
    <name evidence="4" type="ORF">CXB51_012835</name>
</gene>